<comment type="subcellular location">
    <subcellularLocation>
        <location evidence="8">Cell membrane</location>
        <topology evidence="8">Single-pass type II membrane protein</topology>
    </subcellularLocation>
    <subcellularLocation>
        <location evidence="1">Membrane</location>
    </subcellularLocation>
    <text evidence="8">Localizes to the division septum.</text>
</comment>
<evidence type="ECO:0000256" key="8">
    <source>
        <dbReference type="HAMAP-Rule" id="MF_00912"/>
    </source>
</evidence>
<comment type="similarity">
    <text evidence="8">Belongs to the FtsQ/DivIB family. DivIB subfamily.</text>
</comment>
<organism evidence="10 11">
    <name type="scientific">Staphylococcus hyicus</name>
    <dbReference type="NCBI Taxonomy" id="1284"/>
    <lineage>
        <taxon>Bacteria</taxon>
        <taxon>Bacillati</taxon>
        <taxon>Bacillota</taxon>
        <taxon>Bacilli</taxon>
        <taxon>Bacillales</taxon>
        <taxon>Staphylococcaceae</taxon>
        <taxon>Staphylococcus</taxon>
    </lineage>
</organism>
<keyword evidence="5 8" id="KW-1133">Transmembrane helix</keyword>
<dbReference type="InterPro" id="IPR050487">
    <property type="entry name" value="FtsQ_DivIB"/>
</dbReference>
<dbReference type="InterPro" id="IPR013685">
    <property type="entry name" value="POTRA_FtsQ_type"/>
</dbReference>
<evidence type="ECO:0000313" key="11">
    <source>
        <dbReference type="Proteomes" id="UP000285625"/>
    </source>
</evidence>
<evidence type="ECO:0000256" key="3">
    <source>
        <dbReference type="ARBA" id="ARBA00022618"/>
    </source>
</evidence>
<name>A0A0A8HQN6_STAHY</name>
<dbReference type="KEGG" id="shu:SHYC_08505"/>
<dbReference type="EMBL" id="QXVO01000009">
    <property type="protein sequence ID" value="RIO46502.1"/>
    <property type="molecule type" value="Genomic_DNA"/>
</dbReference>
<evidence type="ECO:0000256" key="2">
    <source>
        <dbReference type="ARBA" id="ARBA00022475"/>
    </source>
</evidence>
<dbReference type="Pfam" id="PF03799">
    <property type="entry name" value="FtsQ_DivIB_C"/>
    <property type="match status" value="1"/>
</dbReference>
<dbReference type="InterPro" id="IPR034746">
    <property type="entry name" value="POTRA"/>
</dbReference>
<feature type="transmembrane region" description="Helical" evidence="8">
    <location>
        <begin position="27"/>
        <end position="47"/>
    </location>
</feature>
<dbReference type="Gene3D" id="3.40.50.10960">
    <property type="match status" value="1"/>
</dbReference>
<evidence type="ECO:0000256" key="1">
    <source>
        <dbReference type="ARBA" id="ARBA00004370"/>
    </source>
</evidence>
<dbReference type="STRING" id="1284.SHYC_08505"/>
<dbReference type="InterPro" id="IPR005548">
    <property type="entry name" value="Cell_div_FtsQ/DivIB_C"/>
</dbReference>
<keyword evidence="7 8" id="KW-0131">Cell cycle</keyword>
<dbReference type="AlphaFoldDB" id="A0A0A8HQN6"/>
<feature type="compositionally biased region" description="Polar residues" evidence="9">
    <location>
        <begin position="260"/>
        <end position="273"/>
    </location>
</feature>
<evidence type="ECO:0000256" key="5">
    <source>
        <dbReference type="ARBA" id="ARBA00022989"/>
    </source>
</evidence>
<dbReference type="InterPro" id="IPR026580">
    <property type="entry name" value="DivIB"/>
</dbReference>
<accession>A0A0A8HQN6</accession>
<feature type="region of interest" description="Disordered" evidence="9">
    <location>
        <begin position="253"/>
        <end position="295"/>
    </location>
</feature>
<dbReference type="HAMAP" id="MF_00912">
    <property type="entry name" value="DivIB"/>
    <property type="match status" value="1"/>
</dbReference>
<protein>
    <recommendedName>
        <fullName evidence="8">Cell division protein DivIB</fullName>
    </recommendedName>
</protein>
<evidence type="ECO:0000256" key="7">
    <source>
        <dbReference type="ARBA" id="ARBA00023306"/>
    </source>
</evidence>
<dbReference type="GeneID" id="41073482"/>
<dbReference type="GO" id="GO:0032153">
    <property type="term" value="C:cell division site"/>
    <property type="evidence" value="ECO:0007669"/>
    <property type="project" value="UniProtKB-UniRule"/>
</dbReference>
<evidence type="ECO:0000313" key="10">
    <source>
        <dbReference type="EMBL" id="RIO46502.1"/>
    </source>
</evidence>
<comment type="caution">
    <text evidence="10">The sequence shown here is derived from an EMBL/GenBank/DDBJ whole genome shotgun (WGS) entry which is preliminary data.</text>
</comment>
<keyword evidence="4 8" id="KW-0812">Transmembrane</keyword>
<evidence type="ECO:0000256" key="4">
    <source>
        <dbReference type="ARBA" id="ARBA00022692"/>
    </source>
</evidence>
<proteinExistence type="inferred from homology"/>
<keyword evidence="2 8" id="KW-1003">Cell membrane</keyword>
<dbReference type="Proteomes" id="UP000285625">
    <property type="component" value="Unassembled WGS sequence"/>
</dbReference>
<dbReference type="PROSITE" id="PS51779">
    <property type="entry name" value="POTRA"/>
    <property type="match status" value="1"/>
</dbReference>
<dbReference type="PANTHER" id="PTHR37820:SF1">
    <property type="entry name" value="CELL DIVISION PROTEIN FTSQ"/>
    <property type="match status" value="1"/>
</dbReference>
<comment type="function">
    <text evidence="8">Cell division protein that may be involved in stabilizing or promoting the assembly of the division complex.</text>
</comment>
<dbReference type="GO" id="GO:0005886">
    <property type="term" value="C:plasma membrane"/>
    <property type="evidence" value="ECO:0007669"/>
    <property type="project" value="UniProtKB-SubCell"/>
</dbReference>
<dbReference type="Gene3D" id="3.10.20.310">
    <property type="entry name" value="membrane protein fhac"/>
    <property type="match status" value="1"/>
</dbReference>
<gene>
    <name evidence="8" type="primary">divIB</name>
    <name evidence="10" type="ORF">BUZ57_04185</name>
</gene>
<dbReference type="RefSeq" id="WP_039646192.1">
    <property type="nucleotide sequence ID" value="NZ_CP008747.1"/>
</dbReference>
<evidence type="ECO:0000256" key="9">
    <source>
        <dbReference type="SAM" id="MobiDB-lite"/>
    </source>
</evidence>
<reference evidence="10 11" key="1">
    <citation type="journal article" date="2016" name="Front. Microbiol.">
        <title>Comprehensive Phylogenetic Analysis of Bovine Non-aureus Staphylococci Species Based on Whole-Genome Sequencing.</title>
        <authorList>
            <person name="Naushad S."/>
            <person name="Barkema H.W."/>
            <person name="Luby C."/>
            <person name="Condas L.A."/>
            <person name="Nobrega D.B."/>
            <person name="Carson D.A."/>
            <person name="De Buck J."/>
        </authorList>
    </citation>
    <scope>NUCLEOTIDE SEQUENCE [LARGE SCALE GENOMIC DNA]</scope>
    <source>
        <strain evidence="10 11">SNUC 5959</strain>
    </source>
</reference>
<sequence length="295" mass="33555">MSEPVRKIDNEYIKEKRRKQLIKRRRFQLNLVLGLVIIVVCIALFMFTPVSKVHDAEVNGTHFVSKNDIKKELQINNQPRIYSYDSKAAIERLEKNPLIQSIEIHKAFPNAIIVDVHEHDIVGVTQEKDKIVPIIETGKVLKDFKGTVPNEVPFLNGFKGSEKRKMVEALQKMDQTTRAQISEINYAPEKDQPNLIRLYMRDGIEVLGKTTTIAKKLEYYPSMSQALEKDESGKLKKSGYIDLSVGATFIPYANEKNHDNGSASSQELQSGTATEDKAKDDLQKALNKIKENEKE</sequence>
<dbReference type="HOGENOM" id="CLU_046278_3_0_9"/>
<feature type="compositionally biased region" description="Basic and acidic residues" evidence="9">
    <location>
        <begin position="274"/>
        <end position="295"/>
    </location>
</feature>
<keyword evidence="3 8" id="KW-0132">Cell division</keyword>
<dbReference type="Pfam" id="PF08478">
    <property type="entry name" value="POTRA_1"/>
    <property type="match status" value="1"/>
</dbReference>
<dbReference type="PANTHER" id="PTHR37820">
    <property type="entry name" value="CELL DIVISION PROTEIN DIVIB"/>
    <property type="match status" value="1"/>
</dbReference>
<dbReference type="GO" id="GO:0043093">
    <property type="term" value="P:FtsZ-dependent cytokinesis"/>
    <property type="evidence" value="ECO:0007669"/>
    <property type="project" value="UniProtKB-UniRule"/>
</dbReference>
<evidence type="ECO:0000256" key="6">
    <source>
        <dbReference type="ARBA" id="ARBA00023136"/>
    </source>
</evidence>
<keyword evidence="6 8" id="KW-0472">Membrane</keyword>